<dbReference type="OrthoDB" id="4822at2759"/>
<name>A0A6V7TL39_MELEN</name>
<feature type="region of interest" description="Disordered" evidence="1">
    <location>
        <begin position="37"/>
        <end position="95"/>
    </location>
</feature>
<evidence type="ECO:0000256" key="1">
    <source>
        <dbReference type="SAM" id="MobiDB-lite"/>
    </source>
</evidence>
<feature type="domain" description="Tuftelin interacting protein N-terminal" evidence="2">
    <location>
        <begin position="9"/>
        <end position="85"/>
    </location>
</feature>
<proteinExistence type="predicted"/>
<organism evidence="3 4">
    <name type="scientific">Meloidogyne enterolobii</name>
    <name type="common">Root-knot nematode worm</name>
    <name type="synonym">Meloidogyne mayaguensis</name>
    <dbReference type="NCBI Taxonomy" id="390850"/>
    <lineage>
        <taxon>Eukaryota</taxon>
        <taxon>Metazoa</taxon>
        <taxon>Ecdysozoa</taxon>
        <taxon>Nematoda</taxon>
        <taxon>Chromadorea</taxon>
        <taxon>Rhabditida</taxon>
        <taxon>Tylenchina</taxon>
        <taxon>Tylenchomorpha</taxon>
        <taxon>Tylenchoidea</taxon>
        <taxon>Meloidogynidae</taxon>
        <taxon>Meloidogyninae</taxon>
        <taxon>Meloidogyne</taxon>
    </lineage>
</organism>
<dbReference type="InterPro" id="IPR022159">
    <property type="entry name" value="STIP/TFIP11_N"/>
</dbReference>
<dbReference type="EMBL" id="CAJEWN010000005">
    <property type="protein sequence ID" value="CAD2126495.1"/>
    <property type="molecule type" value="Genomic_DNA"/>
</dbReference>
<evidence type="ECO:0000313" key="3">
    <source>
        <dbReference type="EMBL" id="CAD2126495.1"/>
    </source>
</evidence>
<comment type="caution">
    <text evidence="3">The sequence shown here is derived from an EMBL/GenBank/DDBJ whole genome shotgun (WGS) entry which is preliminary data.</text>
</comment>
<sequence>MDEEEISERFDFDQTDYEFATGTRRFKRQTEEERIYGIWARDEDSDDDARPSFSSGKKRKEGPVRFVSVGVEKTSKESTSTETDEITIEARPEKRSKPPLIKDQLVLLEVKSLPVLEMLLFNLLVHPEQMLDG</sequence>
<evidence type="ECO:0000259" key="2">
    <source>
        <dbReference type="Pfam" id="PF12457"/>
    </source>
</evidence>
<accession>A0A6V7TL39</accession>
<reference evidence="3 4" key="1">
    <citation type="submission" date="2020-08" db="EMBL/GenBank/DDBJ databases">
        <authorList>
            <person name="Koutsovoulos G."/>
            <person name="Danchin GJ E."/>
        </authorList>
    </citation>
    <scope>NUCLEOTIDE SEQUENCE [LARGE SCALE GENOMIC DNA]</scope>
</reference>
<dbReference type="AlphaFoldDB" id="A0A6V7TL39"/>
<dbReference type="Pfam" id="PF12457">
    <property type="entry name" value="TIP_N"/>
    <property type="match status" value="1"/>
</dbReference>
<dbReference type="Proteomes" id="UP000580250">
    <property type="component" value="Unassembled WGS sequence"/>
</dbReference>
<protein>
    <recommendedName>
        <fullName evidence="2">Tuftelin interacting protein N-terminal domain-containing protein</fullName>
    </recommendedName>
</protein>
<evidence type="ECO:0000313" key="4">
    <source>
        <dbReference type="Proteomes" id="UP000580250"/>
    </source>
</evidence>
<gene>
    <name evidence="3" type="ORF">MENT_LOCUS1519</name>
</gene>